<evidence type="ECO:0000256" key="1">
    <source>
        <dbReference type="ARBA" id="ARBA00001946"/>
    </source>
</evidence>
<dbReference type="Proteomes" id="UP000186895">
    <property type="component" value="Unassembled WGS sequence"/>
</dbReference>
<feature type="domain" description="GGDEF" evidence="6">
    <location>
        <begin position="609"/>
        <end position="743"/>
    </location>
</feature>
<feature type="transmembrane region" description="Helical" evidence="5">
    <location>
        <begin position="249"/>
        <end position="269"/>
    </location>
</feature>
<dbReference type="SMART" id="SM00267">
    <property type="entry name" value="GGDEF"/>
    <property type="match status" value="1"/>
</dbReference>
<dbReference type="Gene3D" id="2.60.120.260">
    <property type="entry name" value="Galactose-binding domain-like"/>
    <property type="match status" value="1"/>
</dbReference>
<evidence type="ECO:0000313" key="8">
    <source>
        <dbReference type="Proteomes" id="UP000186895"/>
    </source>
</evidence>
<feature type="transmembrane region" description="Helical" evidence="5">
    <location>
        <begin position="193"/>
        <end position="210"/>
    </location>
</feature>
<keyword evidence="5" id="KW-0472">Membrane</keyword>
<dbReference type="GO" id="GO:1902201">
    <property type="term" value="P:negative regulation of bacterial-type flagellum-dependent cell motility"/>
    <property type="evidence" value="ECO:0007669"/>
    <property type="project" value="TreeGrafter"/>
</dbReference>
<dbReference type="GO" id="GO:0052621">
    <property type="term" value="F:diguanylate cyclase activity"/>
    <property type="evidence" value="ECO:0007669"/>
    <property type="project" value="UniProtKB-EC"/>
</dbReference>
<dbReference type="SUPFAM" id="SSF55073">
    <property type="entry name" value="Nucleotide cyclase"/>
    <property type="match status" value="1"/>
</dbReference>
<feature type="transmembrane region" description="Helical" evidence="5">
    <location>
        <begin position="369"/>
        <end position="390"/>
    </location>
</feature>
<keyword evidence="8" id="KW-1185">Reference proteome</keyword>
<dbReference type="CDD" id="cd01949">
    <property type="entry name" value="GGDEF"/>
    <property type="match status" value="1"/>
</dbReference>
<dbReference type="GO" id="GO:0005886">
    <property type="term" value="C:plasma membrane"/>
    <property type="evidence" value="ECO:0007669"/>
    <property type="project" value="TreeGrafter"/>
</dbReference>
<dbReference type="FunFam" id="3.30.70.270:FF:000001">
    <property type="entry name" value="Diguanylate cyclase domain protein"/>
    <property type="match status" value="1"/>
</dbReference>
<dbReference type="InterPro" id="IPR043128">
    <property type="entry name" value="Rev_trsase/Diguanyl_cyclase"/>
</dbReference>
<dbReference type="PANTHER" id="PTHR45138">
    <property type="entry name" value="REGULATORY COMPONENTS OF SENSORY TRANSDUCTION SYSTEM"/>
    <property type="match status" value="1"/>
</dbReference>
<evidence type="ECO:0000313" key="7">
    <source>
        <dbReference type="EMBL" id="SIQ49457.1"/>
    </source>
</evidence>
<keyword evidence="5" id="KW-1133">Transmembrane helix</keyword>
<feature type="transmembrane region" description="Helical" evidence="5">
    <location>
        <begin position="309"/>
        <end position="329"/>
    </location>
</feature>
<organism evidence="7 8">
    <name type="scientific">Marinobacterium stanieri</name>
    <dbReference type="NCBI Taxonomy" id="49186"/>
    <lineage>
        <taxon>Bacteria</taxon>
        <taxon>Pseudomonadati</taxon>
        <taxon>Pseudomonadota</taxon>
        <taxon>Gammaproteobacteria</taxon>
        <taxon>Oceanospirillales</taxon>
        <taxon>Oceanospirillaceae</taxon>
        <taxon>Marinobacterium</taxon>
    </lineage>
</organism>
<dbReference type="NCBIfam" id="TIGR00254">
    <property type="entry name" value="GGDEF"/>
    <property type="match status" value="1"/>
</dbReference>
<reference evidence="7 8" key="1">
    <citation type="submission" date="2017-01" db="EMBL/GenBank/DDBJ databases">
        <authorList>
            <person name="Mah S.A."/>
            <person name="Swanson W.J."/>
            <person name="Moy G.W."/>
            <person name="Vacquier V.D."/>
        </authorList>
    </citation>
    <scope>NUCLEOTIDE SEQUENCE [LARGE SCALE GENOMIC DNA]</scope>
    <source>
        <strain evidence="7 8">DSM 7027</strain>
    </source>
</reference>
<feature type="transmembrane region" description="Helical" evidence="5">
    <location>
        <begin position="217"/>
        <end position="237"/>
    </location>
</feature>
<dbReference type="STRING" id="49186.SAMN05421647_105175"/>
<dbReference type="InterPro" id="IPR008979">
    <property type="entry name" value="Galactose-bd-like_sf"/>
</dbReference>
<feature type="region of interest" description="Disordered" evidence="4">
    <location>
        <begin position="734"/>
        <end position="757"/>
    </location>
</feature>
<keyword evidence="5" id="KW-0812">Transmembrane</keyword>
<dbReference type="PANTHER" id="PTHR45138:SF9">
    <property type="entry name" value="DIGUANYLATE CYCLASE DGCM-RELATED"/>
    <property type="match status" value="1"/>
</dbReference>
<dbReference type="GO" id="GO:0043709">
    <property type="term" value="P:cell adhesion involved in single-species biofilm formation"/>
    <property type="evidence" value="ECO:0007669"/>
    <property type="project" value="TreeGrafter"/>
</dbReference>
<dbReference type="InterPro" id="IPR050469">
    <property type="entry name" value="Diguanylate_Cyclase"/>
</dbReference>
<sequence>MFRFALGLQGIFQQATRSSLALCLYLLLQLCTSFLHAETLDLNQNWEYRWGDSPFQNGVPTWTLEPAPEAWKPIDFPSNPPGRDGREQVWYRTLIPDADWRDPVLYIFSVDLITEVYIDGQQIYHYGEFDAKGRGQFEGWPWHMITLPEDAAGKPIYFRVFSNYLDIGLWGEVKVMERTALYQRILEGSMHNLAIGAFSLIVALLCLLFAPFNRERLSLLSLALFSFSHAGLAISASQAKQLLFHNPLLWEYISAGCYYIMPVALALLLRSWYHERYPKLFNRLVALFGAYFIAALGLSLAGITSLANTYPPFDMLFAICVPSMLLVVARHWPHATRDQRLLLLATSIMTLLLLLDMAVAHSLLPWGQVPVGIGSLLFSLAVVVLSLNHFSRTQKALARLNATLEVRVAERTQALEELARREAQRVKALEFANLKRSMLDELVSEMESRADIEQALACLYRRTEDLCAPIPGALYKLNADEPLLPESQRWGDARDFPTNLDIEADTSLGNRHLMLRIQYDTPLEQRKLEAILLLDFNEESALVGELSRNTLQLLFTRAIERINLTLSKVALQQLLNRFSYEDALTELHNRRYLDQMLTHELARGERTQTEIALVICDIDHFKQLNDNYGHAAGDHVLQIVAQQLRQAFRSSDIICRYGGEEFVVVLPDTCLEDARVRAEQLRMGMAAKSIVIEGDRIGSVTLSAGVSSGRAGTIDADTLLQQADQALYRAKQSGRNRVLTAPDEGEDPDQRGAVVQT</sequence>
<dbReference type="InterPro" id="IPR000160">
    <property type="entry name" value="GGDEF_dom"/>
</dbReference>
<dbReference type="EMBL" id="FTMN01000005">
    <property type="protein sequence ID" value="SIQ49457.1"/>
    <property type="molecule type" value="Genomic_DNA"/>
</dbReference>
<evidence type="ECO:0000256" key="5">
    <source>
        <dbReference type="SAM" id="Phobius"/>
    </source>
</evidence>
<name>A0A1N6T8A6_9GAMM</name>
<evidence type="ECO:0000256" key="3">
    <source>
        <dbReference type="ARBA" id="ARBA00034247"/>
    </source>
</evidence>
<accession>A0A1N6T8A6</accession>
<dbReference type="PROSITE" id="PS50887">
    <property type="entry name" value="GGDEF"/>
    <property type="match status" value="1"/>
</dbReference>
<evidence type="ECO:0000256" key="4">
    <source>
        <dbReference type="SAM" id="MobiDB-lite"/>
    </source>
</evidence>
<protein>
    <recommendedName>
        <fullName evidence="2">diguanylate cyclase</fullName>
        <ecNumber evidence="2">2.7.7.65</ecNumber>
    </recommendedName>
</protein>
<evidence type="ECO:0000256" key="2">
    <source>
        <dbReference type="ARBA" id="ARBA00012528"/>
    </source>
</evidence>
<dbReference type="AlphaFoldDB" id="A0A1N6T8A6"/>
<feature type="transmembrane region" description="Helical" evidence="5">
    <location>
        <begin position="341"/>
        <end position="363"/>
    </location>
</feature>
<evidence type="ECO:0000259" key="6">
    <source>
        <dbReference type="PROSITE" id="PS50887"/>
    </source>
</evidence>
<comment type="cofactor">
    <cofactor evidence="1">
        <name>Mg(2+)</name>
        <dbReference type="ChEBI" id="CHEBI:18420"/>
    </cofactor>
</comment>
<dbReference type="RefSeq" id="WP_139327182.1">
    <property type="nucleotide sequence ID" value="NZ_FTMN01000005.1"/>
</dbReference>
<proteinExistence type="predicted"/>
<dbReference type="InterPro" id="IPR029787">
    <property type="entry name" value="Nucleotide_cyclase"/>
</dbReference>
<dbReference type="Gene3D" id="3.30.70.270">
    <property type="match status" value="1"/>
</dbReference>
<dbReference type="SUPFAM" id="SSF49785">
    <property type="entry name" value="Galactose-binding domain-like"/>
    <property type="match status" value="1"/>
</dbReference>
<dbReference type="Pfam" id="PF00990">
    <property type="entry name" value="GGDEF"/>
    <property type="match status" value="1"/>
</dbReference>
<feature type="transmembrane region" description="Helical" evidence="5">
    <location>
        <begin position="281"/>
        <end position="303"/>
    </location>
</feature>
<comment type="catalytic activity">
    <reaction evidence="3">
        <text>2 GTP = 3',3'-c-di-GMP + 2 diphosphate</text>
        <dbReference type="Rhea" id="RHEA:24898"/>
        <dbReference type="ChEBI" id="CHEBI:33019"/>
        <dbReference type="ChEBI" id="CHEBI:37565"/>
        <dbReference type="ChEBI" id="CHEBI:58805"/>
        <dbReference type="EC" id="2.7.7.65"/>
    </reaction>
</comment>
<dbReference type="EC" id="2.7.7.65" evidence="2"/>
<gene>
    <name evidence="7" type="ORF">SAMN05421647_105175</name>
</gene>